<evidence type="ECO:0000313" key="2">
    <source>
        <dbReference type="Proteomes" id="UP000253490"/>
    </source>
</evidence>
<sequence>MDYTNFSREQLLNRIKSLEMLNNELLKSSGDMSQVLTVYMHHLAIPPYKNETY</sequence>
<dbReference type="RefSeq" id="WP_170128123.1">
    <property type="nucleotide sequence ID" value="NZ_QNRX01000001.1"/>
</dbReference>
<accession>A0A366IG43</accession>
<reference evidence="1 2" key="1">
    <citation type="submission" date="2018-06" db="EMBL/GenBank/DDBJ databases">
        <title>Genomic Encyclopedia of Type Strains, Phase IV (KMG-IV): sequencing the most valuable type-strain genomes for metagenomic binning, comparative biology and taxonomic classification.</title>
        <authorList>
            <person name="Goeker M."/>
        </authorList>
    </citation>
    <scope>NUCLEOTIDE SEQUENCE [LARGE SCALE GENOMIC DNA]</scope>
    <source>
        <strain evidence="1 2">DSM 22112</strain>
    </source>
</reference>
<protein>
    <submittedName>
        <fullName evidence="1">Uncharacterized protein</fullName>
    </submittedName>
</protein>
<dbReference type="EMBL" id="QNRX01000001">
    <property type="protein sequence ID" value="RBP70117.1"/>
    <property type="molecule type" value="Genomic_DNA"/>
</dbReference>
<dbReference type="Proteomes" id="UP000253490">
    <property type="component" value="Unassembled WGS sequence"/>
</dbReference>
<keyword evidence="2" id="KW-1185">Reference proteome</keyword>
<dbReference type="AlphaFoldDB" id="A0A366IG43"/>
<comment type="caution">
    <text evidence="1">The sequence shown here is derived from an EMBL/GenBank/DDBJ whole genome shotgun (WGS) entry which is preliminary data.</text>
</comment>
<evidence type="ECO:0000313" key="1">
    <source>
        <dbReference type="EMBL" id="RBP70117.1"/>
    </source>
</evidence>
<proteinExistence type="predicted"/>
<gene>
    <name evidence="1" type="ORF">DES36_101172</name>
</gene>
<name>A0A366IG43_9FIRM</name>
<organism evidence="1 2">
    <name type="scientific">Alkalibaculum bacchi</name>
    <dbReference type="NCBI Taxonomy" id="645887"/>
    <lineage>
        <taxon>Bacteria</taxon>
        <taxon>Bacillati</taxon>
        <taxon>Bacillota</taxon>
        <taxon>Clostridia</taxon>
        <taxon>Eubacteriales</taxon>
        <taxon>Eubacteriaceae</taxon>
        <taxon>Alkalibaculum</taxon>
    </lineage>
</organism>